<dbReference type="GO" id="GO:0009228">
    <property type="term" value="P:thiamine biosynthetic process"/>
    <property type="evidence" value="ECO:0007669"/>
    <property type="project" value="InterPro"/>
</dbReference>
<evidence type="ECO:0000259" key="7">
    <source>
        <dbReference type="Pfam" id="PF08543"/>
    </source>
</evidence>
<keyword evidence="5 8" id="KW-0418">Kinase</keyword>
<dbReference type="Gene3D" id="3.40.1190.20">
    <property type="match status" value="1"/>
</dbReference>
<dbReference type="SUPFAM" id="SSF53613">
    <property type="entry name" value="Ribokinase-like"/>
    <property type="match status" value="1"/>
</dbReference>
<keyword evidence="3" id="KW-0808">Transferase</keyword>
<dbReference type="InterPro" id="IPR004399">
    <property type="entry name" value="HMP/HMP-P_kinase_dom"/>
</dbReference>
<proteinExistence type="predicted"/>
<evidence type="ECO:0000313" key="9">
    <source>
        <dbReference type="Proteomes" id="UP000249739"/>
    </source>
</evidence>
<comment type="caution">
    <text evidence="8">The sequence shown here is derived from an EMBL/GenBank/DDBJ whole genome shotgun (WGS) entry which is preliminary data.</text>
</comment>
<dbReference type="FunFam" id="3.40.1190.20:FF:000003">
    <property type="entry name" value="Phosphomethylpyrimidine kinase ThiD"/>
    <property type="match status" value="1"/>
</dbReference>
<evidence type="ECO:0000256" key="3">
    <source>
        <dbReference type="ARBA" id="ARBA00022679"/>
    </source>
</evidence>
<evidence type="ECO:0000256" key="6">
    <source>
        <dbReference type="ARBA" id="ARBA00022840"/>
    </source>
</evidence>
<dbReference type="UniPathway" id="UPA00060">
    <property type="reaction ID" value="UER00138"/>
</dbReference>
<evidence type="ECO:0000256" key="2">
    <source>
        <dbReference type="ARBA" id="ARBA00012135"/>
    </source>
</evidence>
<sequence>MLSQVLCVGMSDSSAGTGIQADIKTIQALGGYAATVLTSVCVQNTTNVFDMYPIPADIVSAQLKAVMDDFSPDVMKLGMLGSESVINAVGDFIENQEKDISLVVDPVMIGRIGKMLIDKSARDALKRRLLIHAEVITPNIREAEELTGLSIKDIDAMKHAAEMLMTLGCKTVVVKGGSLSADKIYNIYFDDHGAEVFERPRFDSKATHGAGTTLSSAIATGIAQGKTPKEAFLVAQDFLIEAIRSASAIGSGYGPLNHAFALKEKHG</sequence>
<dbReference type="GO" id="GO:0008902">
    <property type="term" value="F:hydroxymethylpyrimidine kinase activity"/>
    <property type="evidence" value="ECO:0007669"/>
    <property type="project" value="UniProtKB-EC"/>
</dbReference>
<dbReference type="PANTHER" id="PTHR20858">
    <property type="entry name" value="PHOSPHOMETHYLPYRIMIDINE KINASE"/>
    <property type="match status" value="1"/>
</dbReference>
<dbReference type="GO" id="GO:0009229">
    <property type="term" value="P:thiamine diphosphate biosynthetic process"/>
    <property type="evidence" value="ECO:0007669"/>
    <property type="project" value="UniProtKB-UniPathway"/>
</dbReference>
<dbReference type="CDD" id="cd01169">
    <property type="entry name" value="HMPP_kinase"/>
    <property type="match status" value="1"/>
</dbReference>
<dbReference type="InterPro" id="IPR013749">
    <property type="entry name" value="PM/HMP-P_kinase-1"/>
</dbReference>
<dbReference type="Pfam" id="PF08543">
    <property type="entry name" value="Phos_pyr_kin"/>
    <property type="match status" value="1"/>
</dbReference>
<keyword evidence="6" id="KW-0067">ATP-binding</keyword>
<dbReference type="Proteomes" id="UP000249739">
    <property type="component" value="Unassembled WGS sequence"/>
</dbReference>
<keyword evidence="4" id="KW-0547">Nucleotide-binding</keyword>
<dbReference type="InterPro" id="IPR029056">
    <property type="entry name" value="Ribokinase-like"/>
</dbReference>
<feature type="domain" description="Pyridoxamine kinase/Phosphomethylpyrimidine kinase" evidence="7">
    <location>
        <begin position="12"/>
        <end position="257"/>
    </location>
</feature>
<dbReference type="GO" id="GO:0005829">
    <property type="term" value="C:cytosol"/>
    <property type="evidence" value="ECO:0007669"/>
    <property type="project" value="TreeGrafter"/>
</dbReference>
<reference evidence="8 9" key="1">
    <citation type="submission" date="2017-08" db="EMBL/GenBank/DDBJ databases">
        <title>Infants hospitalized years apart are colonized by the same room-sourced microbial strains.</title>
        <authorList>
            <person name="Brooks B."/>
            <person name="Olm M.R."/>
            <person name="Firek B.A."/>
            <person name="Baker R."/>
            <person name="Thomas B.C."/>
            <person name="Morowitz M.J."/>
            <person name="Banfield J.F."/>
        </authorList>
    </citation>
    <scope>NUCLEOTIDE SEQUENCE [LARGE SCALE GENOMIC DNA]</scope>
    <source>
        <strain evidence="8">S2_006_000_R2_64</strain>
    </source>
</reference>
<evidence type="ECO:0000313" key="8">
    <source>
        <dbReference type="EMBL" id="PZP55923.1"/>
    </source>
</evidence>
<accession>A0A2W5FLP4</accession>
<organism evidence="8 9">
    <name type="scientific">Micavibrio aeruginosavorus</name>
    <dbReference type="NCBI Taxonomy" id="349221"/>
    <lineage>
        <taxon>Bacteria</taxon>
        <taxon>Pseudomonadati</taxon>
        <taxon>Bdellovibrionota</taxon>
        <taxon>Bdellovibrionia</taxon>
        <taxon>Bdellovibrionales</taxon>
        <taxon>Pseudobdellovibrionaceae</taxon>
        <taxon>Micavibrio</taxon>
    </lineage>
</organism>
<evidence type="ECO:0000256" key="1">
    <source>
        <dbReference type="ARBA" id="ARBA00004948"/>
    </source>
</evidence>
<dbReference type="GO" id="GO:0008972">
    <property type="term" value="F:phosphomethylpyrimidine kinase activity"/>
    <property type="evidence" value="ECO:0007669"/>
    <property type="project" value="InterPro"/>
</dbReference>
<dbReference type="PANTHER" id="PTHR20858:SF17">
    <property type="entry name" value="HYDROXYMETHYLPYRIMIDINE_PHOSPHOMETHYLPYRIMIDINE KINASE THI20-RELATED"/>
    <property type="match status" value="1"/>
</dbReference>
<dbReference type="EC" id="2.7.1.49" evidence="2"/>
<evidence type="ECO:0000256" key="4">
    <source>
        <dbReference type="ARBA" id="ARBA00022741"/>
    </source>
</evidence>
<evidence type="ECO:0000256" key="5">
    <source>
        <dbReference type="ARBA" id="ARBA00022777"/>
    </source>
</evidence>
<dbReference type="AlphaFoldDB" id="A0A2W5FLP4"/>
<protein>
    <recommendedName>
        <fullName evidence="2">hydroxymethylpyrimidine kinase</fullName>
        <ecNumber evidence="2">2.7.1.49</ecNumber>
    </recommendedName>
</protein>
<gene>
    <name evidence="8" type="primary">thiD</name>
    <name evidence="8" type="ORF">DI586_05375</name>
</gene>
<dbReference type="EMBL" id="QFOT01000045">
    <property type="protein sequence ID" value="PZP55923.1"/>
    <property type="molecule type" value="Genomic_DNA"/>
</dbReference>
<dbReference type="GO" id="GO:0005524">
    <property type="term" value="F:ATP binding"/>
    <property type="evidence" value="ECO:0007669"/>
    <property type="project" value="UniProtKB-KW"/>
</dbReference>
<dbReference type="NCBIfam" id="TIGR00097">
    <property type="entry name" value="HMP-P_kinase"/>
    <property type="match status" value="1"/>
</dbReference>
<comment type="pathway">
    <text evidence="1">Cofactor biosynthesis; thiamine diphosphate biosynthesis.</text>
</comment>
<name>A0A2W5FLP4_9BACT</name>